<sequence>MEGKNEQFYRGLLRPKPVRMYVLPSVVVDMVTRVNGQEDDGPQEYFARYPISQASAVRGDGQPHIAQAARLDYLSAIPDVPVARPGRNYVAPTGENGFTSGRLTARTRGGGSVPRGELDMGSQAFGRENSRACSDTGMDTASERKDNAAHPSAEEDMSMEVEKIDLDKALMELQLEFRMRGHCNQNIG</sequence>
<dbReference type="Proteomes" id="UP000324585">
    <property type="component" value="Unassembled WGS sequence"/>
</dbReference>
<keyword evidence="3" id="KW-1185">Reference proteome</keyword>
<evidence type="ECO:0000256" key="1">
    <source>
        <dbReference type="SAM" id="MobiDB-lite"/>
    </source>
</evidence>
<dbReference type="EMBL" id="VRMN01000001">
    <property type="protein sequence ID" value="KAA8499341.1"/>
    <property type="molecule type" value="Genomic_DNA"/>
</dbReference>
<evidence type="ECO:0000313" key="2">
    <source>
        <dbReference type="EMBL" id="KAA8499341.1"/>
    </source>
</evidence>
<protein>
    <submittedName>
        <fullName evidence="2">Uncharacterized protein</fullName>
    </submittedName>
</protein>
<dbReference type="AlphaFoldDB" id="A0A5J4Z654"/>
<organism evidence="2 3">
    <name type="scientific">Porphyridium purpureum</name>
    <name type="common">Red alga</name>
    <name type="synonym">Porphyridium cruentum</name>
    <dbReference type="NCBI Taxonomy" id="35688"/>
    <lineage>
        <taxon>Eukaryota</taxon>
        <taxon>Rhodophyta</taxon>
        <taxon>Bangiophyceae</taxon>
        <taxon>Porphyridiales</taxon>
        <taxon>Porphyridiaceae</taxon>
        <taxon>Porphyridium</taxon>
    </lineage>
</organism>
<name>A0A5J4Z654_PORPP</name>
<gene>
    <name evidence="2" type="ORF">FVE85_6926</name>
</gene>
<reference evidence="3" key="1">
    <citation type="journal article" date="2019" name="Nat. Commun.">
        <title>Expansion of phycobilisome linker gene families in mesophilic red algae.</title>
        <authorList>
            <person name="Lee J."/>
            <person name="Kim D."/>
            <person name="Bhattacharya D."/>
            <person name="Yoon H.S."/>
        </authorList>
    </citation>
    <scope>NUCLEOTIDE SEQUENCE [LARGE SCALE GENOMIC DNA]</scope>
    <source>
        <strain evidence="3">CCMP 1328</strain>
    </source>
</reference>
<evidence type="ECO:0000313" key="3">
    <source>
        <dbReference type="Proteomes" id="UP000324585"/>
    </source>
</evidence>
<comment type="caution">
    <text evidence="2">The sequence shown here is derived from an EMBL/GenBank/DDBJ whole genome shotgun (WGS) entry which is preliminary data.</text>
</comment>
<proteinExistence type="predicted"/>
<feature type="region of interest" description="Disordered" evidence="1">
    <location>
        <begin position="91"/>
        <end position="157"/>
    </location>
</feature>
<accession>A0A5J4Z654</accession>